<evidence type="ECO:0000256" key="1">
    <source>
        <dbReference type="SAM" id="MobiDB-lite"/>
    </source>
</evidence>
<name>A0A650GEM9_9MICO</name>
<protein>
    <recommendedName>
        <fullName evidence="4">WXG100 family type VII secretion target</fullName>
    </recommendedName>
</protein>
<sequence>MGQRVSHGADAEVLDDVAVALRRQGDLIDDVGGRGSAHLEKLRAAWDGPDFEDFAKRWRRAHRQVDEAAQGIRAYAKLLSMESDDQRRSSSSPSGGTADLGHRSGGGTGSGGGRDHGGPVQGGGHATDGGGHGGGGRDHGGPVTEIGRAGDGGGRDHGEPVTEIGRAGEAHWAPAHEAHLVADVPVVGIGEWEPADIGRPPFGQLETMPAVADTGEGFWDDVRTGDISWTGPGRPVMDLVAWDPLEITRWDDVVGDPTWLATGDWRGPR</sequence>
<dbReference type="KEGG" id="jme:EEW87_17415"/>
<organism evidence="2 3">
    <name type="scientific">Janibacter melonis</name>
    <dbReference type="NCBI Taxonomy" id="262209"/>
    <lineage>
        <taxon>Bacteria</taxon>
        <taxon>Bacillati</taxon>
        <taxon>Actinomycetota</taxon>
        <taxon>Actinomycetes</taxon>
        <taxon>Micrococcales</taxon>
        <taxon>Intrasporangiaceae</taxon>
        <taxon>Janibacter</taxon>
    </lineage>
</organism>
<reference evidence="2 3" key="1">
    <citation type="submission" date="2019-09" db="EMBL/GenBank/DDBJ databases">
        <title>Complete Genome Sequence of Janibacter melonis M714 with both human health impact and industrial applications.</title>
        <authorList>
            <person name="Jin M."/>
            <person name="Zhao Q.R."/>
        </authorList>
    </citation>
    <scope>NUCLEOTIDE SEQUENCE [LARGE SCALE GENOMIC DNA]</scope>
    <source>
        <strain evidence="2 3">M714</strain>
    </source>
</reference>
<dbReference type="EMBL" id="CP044548">
    <property type="protein sequence ID" value="QGX08716.1"/>
    <property type="molecule type" value="Genomic_DNA"/>
</dbReference>
<proteinExistence type="predicted"/>
<gene>
    <name evidence="2" type="ORF">EEW87_17415</name>
</gene>
<evidence type="ECO:0000313" key="2">
    <source>
        <dbReference type="EMBL" id="QGX08716.1"/>
    </source>
</evidence>
<feature type="compositionally biased region" description="Basic and acidic residues" evidence="1">
    <location>
        <begin position="153"/>
        <end position="162"/>
    </location>
</feature>
<evidence type="ECO:0000313" key="3">
    <source>
        <dbReference type="Proteomes" id="UP000271708"/>
    </source>
</evidence>
<dbReference type="Proteomes" id="UP000271708">
    <property type="component" value="Chromosome"/>
</dbReference>
<feature type="compositionally biased region" description="Gly residues" evidence="1">
    <location>
        <begin position="119"/>
        <end position="134"/>
    </location>
</feature>
<feature type="region of interest" description="Disordered" evidence="1">
    <location>
        <begin position="80"/>
        <end position="162"/>
    </location>
</feature>
<feature type="compositionally biased region" description="Gly residues" evidence="1">
    <location>
        <begin position="103"/>
        <end position="112"/>
    </location>
</feature>
<dbReference type="SUPFAM" id="SSF140453">
    <property type="entry name" value="EsxAB dimer-like"/>
    <property type="match status" value="1"/>
</dbReference>
<dbReference type="AlphaFoldDB" id="A0A650GEM9"/>
<dbReference type="Gene3D" id="1.10.287.1060">
    <property type="entry name" value="ESAT-6-like"/>
    <property type="match status" value="1"/>
</dbReference>
<dbReference type="RefSeq" id="WP_123091221.1">
    <property type="nucleotide sequence ID" value="NZ_JADALA010000002.1"/>
</dbReference>
<dbReference type="InterPro" id="IPR036689">
    <property type="entry name" value="ESAT-6-like_sf"/>
</dbReference>
<accession>A0A650GEM9</accession>
<evidence type="ECO:0008006" key="4">
    <source>
        <dbReference type="Google" id="ProtNLM"/>
    </source>
</evidence>